<keyword evidence="3" id="KW-1185">Reference proteome</keyword>
<dbReference type="EMBL" id="FPLD01000036">
    <property type="protein sequence ID" value="SGY90348.1"/>
    <property type="molecule type" value="Genomic_DNA"/>
</dbReference>
<dbReference type="EMBL" id="FPLJ01000031">
    <property type="protein sequence ID" value="SGY86843.1"/>
    <property type="molecule type" value="Genomic_DNA"/>
</dbReference>
<evidence type="ECO:0000313" key="3">
    <source>
        <dbReference type="Proteomes" id="UP000182660"/>
    </source>
</evidence>
<dbReference type="AlphaFoldDB" id="A0A1K9YV96"/>
<accession>A0A1K9YV96</accession>
<name>A0A1K9YV96_9GAMM</name>
<dbReference type="Proteomes" id="UP000183794">
    <property type="component" value="Unassembled WGS sequence"/>
</dbReference>
<proteinExistence type="predicted"/>
<dbReference type="Proteomes" id="UP000182660">
    <property type="component" value="Unassembled WGS sequence"/>
</dbReference>
<gene>
    <name evidence="1" type="ORF">MT2528_1142</name>
    <name evidence="2" type="ORF">NVI5450_1112</name>
</gene>
<evidence type="ECO:0000313" key="4">
    <source>
        <dbReference type="Proteomes" id="UP000183794"/>
    </source>
</evidence>
<reference evidence="1 3" key="1">
    <citation type="submission" date="2016-11" db="EMBL/GenBank/DDBJ databases">
        <authorList>
            <person name="Klemetsen T."/>
        </authorList>
    </citation>
    <scope>NUCLEOTIDE SEQUENCE [LARGE SCALE GENOMIC DNA]</scope>
    <source>
        <strain evidence="1">MT 2528</strain>
    </source>
</reference>
<evidence type="ECO:0000313" key="2">
    <source>
        <dbReference type="EMBL" id="SGY90348.1"/>
    </source>
</evidence>
<evidence type="ECO:0000313" key="1">
    <source>
        <dbReference type="EMBL" id="SGY86843.1"/>
    </source>
</evidence>
<reference evidence="2 4" key="2">
    <citation type="submission" date="2016-11" db="EMBL/GenBank/DDBJ databases">
        <authorList>
            <person name="Jaros S."/>
            <person name="Januszkiewicz K."/>
            <person name="Wedrychowicz H."/>
        </authorList>
    </citation>
    <scope>NUCLEOTIDE SEQUENCE [LARGE SCALE GENOMIC DNA]</scope>
    <source>
        <strain evidence="2">NVI 5450</strain>
    </source>
</reference>
<protein>
    <submittedName>
        <fullName evidence="2">Uncharacterized protein</fullName>
    </submittedName>
</protein>
<organism evidence="2 4">
    <name type="scientific">Moritella viscosa</name>
    <dbReference type="NCBI Taxonomy" id="80854"/>
    <lineage>
        <taxon>Bacteria</taxon>
        <taxon>Pseudomonadati</taxon>
        <taxon>Pseudomonadota</taxon>
        <taxon>Gammaproteobacteria</taxon>
        <taxon>Alteromonadales</taxon>
        <taxon>Moritellaceae</taxon>
        <taxon>Moritella</taxon>
    </lineage>
</organism>
<sequence length="38" mass="4369">MLKPAEITFSYSTDSVFIMLKTKTHLNEGAFLNMRFEG</sequence>